<keyword evidence="1" id="KW-0472">Membrane</keyword>
<evidence type="ECO:0000259" key="2">
    <source>
        <dbReference type="Pfam" id="PF10099"/>
    </source>
</evidence>
<gene>
    <name evidence="3" type="ORF">UFOPK3001_02282</name>
    <name evidence="4" type="ORF">UFOPK3954_01983</name>
</gene>
<dbReference type="EMBL" id="CAFAAJ010000207">
    <property type="protein sequence ID" value="CAB4822708.1"/>
    <property type="molecule type" value="Genomic_DNA"/>
</dbReference>
<dbReference type="GO" id="GO:0005886">
    <property type="term" value="C:plasma membrane"/>
    <property type="evidence" value="ECO:0007669"/>
    <property type="project" value="InterPro"/>
</dbReference>
<evidence type="ECO:0000256" key="1">
    <source>
        <dbReference type="SAM" id="Phobius"/>
    </source>
</evidence>
<sequence length="213" mass="22649">MNMDPTIGEFEAALRLSLRSLTRADRERLQAPEHLWSRIEAGLRSAVSAQAADAPRAKVIPLRRQRRVVAVVGVLALAACAALAIPLALNGRETAKLLAAAPLSNAGLATFDTTPEGSARLVESRGQTYLEISVRNVPERAGEHLELWMIDTSVQGMVSLGPYTGSHRYAVPDGISAERFPIVDVSLEPGDGVPTHSGVSVVRGMLPVSARSA</sequence>
<feature type="domain" description="Anti-sigma K factor RskA C-terminal" evidence="2">
    <location>
        <begin position="77"/>
        <end position="198"/>
    </location>
</feature>
<dbReference type="Pfam" id="PF10099">
    <property type="entry name" value="RskA_C"/>
    <property type="match status" value="1"/>
</dbReference>
<reference evidence="3" key="1">
    <citation type="submission" date="2020-05" db="EMBL/GenBank/DDBJ databases">
        <authorList>
            <person name="Chiriac C."/>
            <person name="Salcher M."/>
            <person name="Ghai R."/>
            <person name="Kavagutti S V."/>
        </authorList>
    </citation>
    <scope>NUCLEOTIDE SEQUENCE</scope>
</reference>
<dbReference type="AlphaFoldDB" id="A0A6J6ZS54"/>
<dbReference type="EMBL" id="CAFBON010000257">
    <property type="protein sequence ID" value="CAB5004997.1"/>
    <property type="molecule type" value="Genomic_DNA"/>
</dbReference>
<evidence type="ECO:0000313" key="4">
    <source>
        <dbReference type="EMBL" id="CAB5004997.1"/>
    </source>
</evidence>
<protein>
    <submittedName>
        <fullName evidence="3">Unannotated protein</fullName>
    </submittedName>
</protein>
<dbReference type="InterPro" id="IPR018764">
    <property type="entry name" value="RskA_C"/>
</dbReference>
<keyword evidence="1" id="KW-0812">Transmembrane</keyword>
<proteinExistence type="predicted"/>
<accession>A0A6J6ZS54</accession>
<feature type="transmembrane region" description="Helical" evidence="1">
    <location>
        <begin position="68"/>
        <end position="89"/>
    </location>
</feature>
<name>A0A6J6ZS54_9ZZZZ</name>
<keyword evidence="1" id="KW-1133">Transmembrane helix</keyword>
<evidence type="ECO:0000313" key="3">
    <source>
        <dbReference type="EMBL" id="CAB4822708.1"/>
    </source>
</evidence>
<organism evidence="3">
    <name type="scientific">freshwater metagenome</name>
    <dbReference type="NCBI Taxonomy" id="449393"/>
    <lineage>
        <taxon>unclassified sequences</taxon>
        <taxon>metagenomes</taxon>
        <taxon>ecological metagenomes</taxon>
    </lineage>
</organism>